<dbReference type="InterPro" id="IPR000322">
    <property type="entry name" value="Glyco_hydro_31_TIM"/>
</dbReference>
<sequence>MPFINCKTGLIAAAILMIQNVHAQMPALINEPIDISPDFRNFANTYFLGDSIASFNSSTASGTIKWERARYFRRMAFNNELAVLRAQSGVVFPEGEYDVNPVLPFSIQFVSPRTIRLRVQTRNQPVNEVDSLMLVQEPATDRSWKYATAKGAHIYTSVYGSVMIHDYPFRIEVRNAAGRLLTATNHNKDNEGTFTPVVPFSFMQRSTDFSKSFAASFTLSAGEKIFGCGESFSRLDKRGQKVVLWTDDANGVQNPTMYKPIPFFMSSNGYGMFMHTATPITCDIGASYNEVNSIMIGDDELDLFIFIGNPKEILNEYTNLTGKSPMPPLWSFGLWMSRITYSSEKEVRDISAKLRQYKIPSDVIHLDVGWFETDWRTDYKFSTSRFTNAGKMISDLKNAGHRISLWQLPYFVPKNRLYPEIVNKKLFVHNAKGDSPYDDVVLDFSNSSAVTWYKNQLDTLLRLGVSAIKVDFGEAAPPFGLYASGKTGFYEHNMYPIRYNKAVAEITKQATGDNIIWARAAWAGSQRYPVHWGGDAENTSNAMLASLRGGLSFGVSGFSFWSHDIGGFVLKTPEELYRRWTPFGFLTSHTRSHGAPPKEPWEYSKAFLDEFRLSAEMKYKLMPYVYAQAKHCSENGLPMVRALFVEYPDDPGAWTIEDEYLFGSDMLVAPFFQDGVYERDVYLPKGKWINYQSGEVYNGGWSRIKGGKIPAVILVRDGAVIPHIKLAQSTKDMDWNNLELIVYNTDNTTAKGYVCLPSENVLRPVSINNNTLAEDPFKGAVQWNIHAYNK</sequence>
<dbReference type="GO" id="GO:0030246">
    <property type="term" value="F:carbohydrate binding"/>
    <property type="evidence" value="ECO:0007669"/>
    <property type="project" value="InterPro"/>
</dbReference>
<dbReference type="InterPro" id="IPR048395">
    <property type="entry name" value="Glyco_hydro_31_C"/>
</dbReference>
<dbReference type="Gene3D" id="3.20.20.80">
    <property type="entry name" value="Glycosidases"/>
    <property type="match status" value="1"/>
</dbReference>
<dbReference type="InterPro" id="IPR011013">
    <property type="entry name" value="Gal_mutarotase_sf_dom"/>
</dbReference>
<dbReference type="Gene3D" id="2.60.40.1180">
    <property type="entry name" value="Golgi alpha-mannosidase II"/>
    <property type="match status" value="1"/>
</dbReference>
<keyword evidence="3" id="KW-0732">Signal</keyword>
<dbReference type="SUPFAM" id="SSF51445">
    <property type="entry name" value="(Trans)glycosidases"/>
    <property type="match status" value="1"/>
</dbReference>
<feature type="chain" id="PRO_5040742975" evidence="3">
    <location>
        <begin position="24"/>
        <end position="790"/>
    </location>
</feature>
<name>A0A9X2XZ18_9BACT</name>
<reference evidence="7" key="1">
    <citation type="submission" date="2022-09" db="EMBL/GenBank/DDBJ databases">
        <authorList>
            <person name="Yuan C."/>
            <person name="Ke Z."/>
        </authorList>
    </citation>
    <scope>NUCLEOTIDE SEQUENCE</scope>
    <source>
        <strain evidence="7">LB-8</strain>
    </source>
</reference>
<feature type="domain" description="Glycosyl hydrolase family 31 C-terminal" evidence="6">
    <location>
        <begin position="636"/>
        <end position="721"/>
    </location>
</feature>
<feature type="signal peptide" evidence="3">
    <location>
        <begin position="1"/>
        <end position="23"/>
    </location>
</feature>
<dbReference type="PANTHER" id="PTHR43863:SF2">
    <property type="entry name" value="MALTASE-GLUCOAMYLASE"/>
    <property type="match status" value="1"/>
</dbReference>
<evidence type="ECO:0000256" key="2">
    <source>
        <dbReference type="RuleBase" id="RU361185"/>
    </source>
</evidence>
<dbReference type="Pfam" id="PF01055">
    <property type="entry name" value="Glyco_hydro_31_2nd"/>
    <property type="match status" value="1"/>
</dbReference>
<evidence type="ECO:0000313" key="7">
    <source>
        <dbReference type="EMBL" id="MCU7550173.1"/>
    </source>
</evidence>
<dbReference type="InterPro" id="IPR017853">
    <property type="entry name" value="GH"/>
</dbReference>
<dbReference type="GO" id="GO:0005975">
    <property type="term" value="P:carbohydrate metabolic process"/>
    <property type="evidence" value="ECO:0007669"/>
    <property type="project" value="InterPro"/>
</dbReference>
<protein>
    <submittedName>
        <fullName evidence="7">Alpha-xylosidase</fullName>
    </submittedName>
</protein>
<dbReference type="InterPro" id="IPR025887">
    <property type="entry name" value="Glyco_hydro_31_N_dom"/>
</dbReference>
<dbReference type="RefSeq" id="WP_279297612.1">
    <property type="nucleotide sequence ID" value="NZ_JAOTIF010000010.1"/>
</dbReference>
<dbReference type="Gene3D" id="2.60.40.1760">
    <property type="entry name" value="glycosyl hydrolase (family 31)"/>
    <property type="match status" value="1"/>
</dbReference>
<dbReference type="PANTHER" id="PTHR43863">
    <property type="entry name" value="HYDROLASE, PUTATIVE (AFU_ORTHOLOGUE AFUA_1G03140)-RELATED"/>
    <property type="match status" value="1"/>
</dbReference>
<organism evidence="7 8">
    <name type="scientific">Paraflavisolibacter caeni</name>
    <dbReference type="NCBI Taxonomy" id="2982496"/>
    <lineage>
        <taxon>Bacteria</taxon>
        <taxon>Pseudomonadati</taxon>
        <taxon>Bacteroidota</taxon>
        <taxon>Chitinophagia</taxon>
        <taxon>Chitinophagales</taxon>
        <taxon>Chitinophagaceae</taxon>
        <taxon>Paraflavisolibacter</taxon>
    </lineage>
</organism>
<feature type="domain" description="Glycoside hydrolase family 31 N-terminal" evidence="5">
    <location>
        <begin position="104"/>
        <end position="283"/>
    </location>
</feature>
<feature type="domain" description="Glycoside hydrolase family 31 TIM barrel" evidence="4">
    <location>
        <begin position="325"/>
        <end position="627"/>
    </location>
</feature>
<evidence type="ECO:0000259" key="4">
    <source>
        <dbReference type="Pfam" id="PF01055"/>
    </source>
</evidence>
<dbReference type="Proteomes" id="UP001155483">
    <property type="component" value="Unassembled WGS sequence"/>
</dbReference>
<evidence type="ECO:0000259" key="6">
    <source>
        <dbReference type="Pfam" id="PF21365"/>
    </source>
</evidence>
<dbReference type="CDD" id="cd06593">
    <property type="entry name" value="GH31_xylosidase_YicI"/>
    <property type="match status" value="1"/>
</dbReference>
<dbReference type="Pfam" id="PF21365">
    <property type="entry name" value="Glyco_hydro_31_3rd"/>
    <property type="match status" value="1"/>
</dbReference>
<proteinExistence type="inferred from homology"/>
<evidence type="ECO:0000256" key="1">
    <source>
        <dbReference type="ARBA" id="ARBA00007806"/>
    </source>
</evidence>
<dbReference type="SUPFAM" id="SSF74650">
    <property type="entry name" value="Galactose mutarotase-like"/>
    <property type="match status" value="1"/>
</dbReference>
<evidence type="ECO:0000256" key="3">
    <source>
        <dbReference type="SAM" id="SignalP"/>
    </source>
</evidence>
<comment type="caution">
    <text evidence="7">The sequence shown here is derived from an EMBL/GenBank/DDBJ whole genome shotgun (WGS) entry which is preliminary data.</text>
</comment>
<dbReference type="EMBL" id="JAOTIF010000010">
    <property type="protein sequence ID" value="MCU7550173.1"/>
    <property type="molecule type" value="Genomic_DNA"/>
</dbReference>
<gene>
    <name evidence="7" type="ORF">OCK74_13700</name>
</gene>
<evidence type="ECO:0000259" key="5">
    <source>
        <dbReference type="Pfam" id="PF13802"/>
    </source>
</evidence>
<dbReference type="SUPFAM" id="SSF51011">
    <property type="entry name" value="Glycosyl hydrolase domain"/>
    <property type="match status" value="1"/>
</dbReference>
<dbReference type="GO" id="GO:0004553">
    <property type="term" value="F:hydrolase activity, hydrolyzing O-glycosyl compounds"/>
    <property type="evidence" value="ECO:0007669"/>
    <property type="project" value="InterPro"/>
</dbReference>
<accession>A0A9X2XZ18</accession>
<comment type="similarity">
    <text evidence="1 2">Belongs to the glycosyl hydrolase 31 family.</text>
</comment>
<evidence type="ECO:0000313" key="8">
    <source>
        <dbReference type="Proteomes" id="UP001155483"/>
    </source>
</evidence>
<reference evidence="7" key="2">
    <citation type="submission" date="2023-04" db="EMBL/GenBank/DDBJ databases">
        <title>Paracnuella aquatica gen. nov., sp. nov., a member of the family Chitinophagaceae isolated from a hot spring.</title>
        <authorList>
            <person name="Wang C."/>
        </authorList>
    </citation>
    <scope>NUCLEOTIDE SEQUENCE</scope>
    <source>
        <strain evidence="7">LB-8</strain>
    </source>
</reference>
<dbReference type="AlphaFoldDB" id="A0A9X2XZ18"/>
<keyword evidence="8" id="KW-1185">Reference proteome</keyword>
<keyword evidence="2" id="KW-0326">Glycosidase</keyword>
<dbReference type="CDD" id="cd14752">
    <property type="entry name" value="GH31_N"/>
    <property type="match status" value="1"/>
</dbReference>
<dbReference type="InterPro" id="IPR051816">
    <property type="entry name" value="Glycosyl_Hydrolase_31"/>
</dbReference>
<keyword evidence="2" id="KW-0378">Hydrolase</keyword>
<dbReference type="InterPro" id="IPR013780">
    <property type="entry name" value="Glyco_hydro_b"/>
</dbReference>
<dbReference type="Pfam" id="PF13802">
    <property type="entry name" value="Gal_mutarotas_2"/>
    <property type="match status" value="1"/>
</dbReference>